<feature type="transmembrane region" description="Helical" evidence="11">
    <location>
        <begin position="237"/>
        <end position="266"/>
    </location>
</feature>
<evidence type="ECO:0000256" key="8">
    <source>
        <dbReference type="ARBA" id="ARBA00022989"/>
    </source>
</evidence>
<evidence type="ECO:0000256" key="11">
    <source>
        <dbReference type="SAM" id="Phobius"/>
    </source>
</evidence>
<dbReference type="CDD" id="cd06160">
    <property type="entry name" value="S2P-M50_like_2"/>
    <property type="match status" value="1"/>
</dbReference>
<evidence type="ECO:0000256" key="1">
    <source>
        <dbReference type="ARBA" id="ARBA00001947"/>
    </source>
</evidence>
<dbReference type="EMBL" id="DTMF01000041">
    <property type="protein sequence ID" value="HGF33060.1"/>
    <property type="molecule type" value="Genomic_DNA"/>
</dbReference>
<keyword evidence="5 11" id="KW-0812">Transmembrane</keyword>
<feature type="region of interest" description="Disordered" evidence="10">
    <location>
        <begin position="1"/>
        <end position="24"/>
    </location>
</feature>
<comment type="similarity">
    <text evidence="3">Belongs to the peptidase M50B family.</text>
</comment>
<evidence type="ECO:0000256" key="7">
    <source>
        <dbReference type="ARBA" id="ARBA00022946"/>
    </source>
</evidence>
<sequence>MSEITPEPVPEWPPGGELPDEGGRPGPRRLWLHIALFLATVLTTVTAGAFQAGANLFEDPWQLYRGIPFAAGMLAILTAHEMSHFLTARRHRLDVTLPFFLPGPPFPPPLPGTFGAVIRIRSPILEKRTLVDVGCSGPLAGVLVAVPVLVLGLLASPVKTLPAGTAEGIELGEPLLFKLVCWLTLGPLGPYDHVIMHPVAFAGWLGLLITALNLLPVGQLDGGHVIYALFPRWHRSISIASLVLLAVCGILTWHGWLLWATILAAIGVRHPPPYCDWIPLDRRRKVLGIITIAVFWLTFTPVPFNLG</sequence>
<evidence type="ECO:0000256" key="9">
    <source>
        <dbReference type="ARBA" id="ARBA00023136"/>
    </source>
</evidence>
<dbReference type="AlphaFoldDB" id="A0A7C3V6G1"/>
<evidence type="ECO:0000256" key="4">
    <source>
        <dbReference type="ARBA" id="ARBA00022670"/>
    </source>
</evidence>
<keyword evidence="7" id="KW-0809">Transit peptide</keyword>
<keyword evidence="4 13" id="KW-0645">Protease</keyword>
<dbReference type="GO" id="GO:0008233">
    <property type="term" value="F:peptidase activity"/>
    <property type="evidence" value="ECO:0007669"/>
    <property type="project" value="UniProtKB-KW"/>
</dbReference>
<evidence type="ECO:0000256" key="5">
    <source>
        <dbReference type="ARBA" id="ARBA00022692"/>
    </source>
</evidence>
<gene>
    <name evidence="13" type="ORF">ENW96_01550</name>
</gene>
<dbReference type="InterPro" id="IPR008915">
    <property type="entry name" value="Peptidase_M50"/>
</dbReference>
<evidence type="ECO:0000256" key="2">
    <source>
        <dbReference type="ARBA" id="ARBA00004141"/>
    </source>
</evidence>
<feature type="transmembrane region" description="Helical" evidence="11">
    <location>
        <begin position="198"/>
        <end position="217"/>
    </location>
</feature>
<dbReference type="PANTHER" id="PTHR31412:SF0">
    <property type="entry name" value="ZINC METALLOPROTEASE EGY1, CHLOROPLASTIC-RELATED"/>
    <property type="match status" value="1"/>
</dbReference>
<evidence type="ECO:0000313" key="13">
    <source>
        <dbReference type="EMBL" id="HGF33060.1"/>
    </source>
</evidence>
<feature type="transmembrane region" description="Helical" evidence="11">
    <location>
        <begin position="30"/>
        <end position="50"/>
    </location>
</feature>
<dbReference type="GO" id="GO:0016020">
    <property type="term" value="C:membrane"/>
    <property type="evidence" value="ECO:0007669"/>
    <property type="project" value="UniProtKB-SubCell"/>
</dbReference>
<protein>
    <submittedName>
        <fullName evidence="13">Site-2 protease family protein</fullName>
    </submittedName>
</protein>
<feature type="domain" description="Peptidase M50" evidence="12">
    <location>
        <begin position="69"/>
        <end position="237"/>
    </location>
</feature>
<evidence type="ECO:0000259" key="12">
    <source>
        <dbReference type="Pfam" id="PF02163"/>
    </source>
</evidence>
<reference evidence="13" key="1">
    <citation type="journal article" date="2020" name="mSystems">
        <title>Genome- and Community-Level Interaction Insights into Carbon Utilization and Element Cycling Functions of Hydrothermarchaeota in Hydrothermal Sediment.</title>
        <authorList>
            <person name="Zhou Z."/>
            <person name="Liu Y."/>
            <person name="Xu W."/>
            <person name="Pan J."/>
            <person name="Luo Z.H."/>
            <person name="Li M."/>
        </authorList>
    </citation>
    <scope>NUCLEOTIDE SEQUENCE [LARGE SCALE GENOMIC DNA]</scope>
    <source>
        <strain evidence="13">SpSt-897</strain>
    </source>
</reference>
<name>A0A7C3V6G1_9BACT</name>
<dbReference type="GO" id="GO:0006508">
    <property type="term" value="P:proteolysis"/>
    <property type="evidence" value="ECO:0007669"/>
    <property type="project" value="UniProtKB-KW"/>
</dbReference>
<keyword evidence="6" id="KW-0378">Hydrolase</keyword>
<evidence type="ECO:0000256" key="6">
    <source>
        <dbReference type="ARBA" id="ARBA00022801"/>
    </source>
</evidence>
<dbReference type="InterPro" id="IPR044838">
    <property type="entry name" value="EGY1-like"/>
</dbReference>
<evidence type="ECO:0000256" key="3">
    <source>
        <dbReference type="ARBA" id="ARBA00007931"/>
    </source>
</evidence>
<proteinExistence type="inferred from homology"/>
<dbReference type="PANTHER" id="PTHR31412">
    <property type="entry name" value="ZINC METALLOPROTEASE EGY1"/>
    <property type="match status" value="1"/>
</dbReference>
<comment type="caution">
    <text evidence="13">The sequence shown here is derived from an EMBL/GenBank/DDBJ whole genome shotgun (WGS) entry which is preliminary data.</text>
</comment>
<dbReference type="Pfam" id="PF02163">
    <property type="entry name" value="Peptidase_M50"/>
    <property type="match status" value="1"/>
</dbReference>
<feature type="transmembrane region" description="Helical" evidence="11">
    <location>
        <begin position="286"/>
        <end position="304"/>
    </location>
</feature>
<keyword evidence="8 11" id="KW-1133">Transmembrane helix</keyword>
<evidence type="ECO:0000256" key="10">
    <source>
        <dbReference type="SAM" id="MobiDB-lite"/>
    </source>
</evidence>
<accession>A0A7C3V6G1</accession>
<feature type="transmembrane region" description="Helical" evidence="11">
    <location>
        <begin position="129"/>
        <end position="155"/>
    </location>
</feature>
<feature type="transmembrane region" description="Helical" evidence="11">
    <location>
        <begin position="62"/>
        <end position="80"/>
    </location>
</feature>
<comment type="subcellular location">
    <subcellularLocation>
        <location evidence="2">Membrane</location>
        <topology evidence="2">Multi-pass membrane protein</topology>
    </subcellularLocation>
</comment>
<organism evidence="13">
    <name type="scientific">Desulfobacca acetoxidans</name>
    <dbReference type="NCBI Taxonomy" id="60893"/>
    <lineage>
        <taxon>Bacteria</taxon>
        <taxon>Pseudomonadati</taxon>
        <taxon>Thermodesulfobacteriota</taxon>
        <taxon>Desulfobaccia</taxon>
        <taxon>Desulfobaccales</taxon>
        <taxon>Desulfobaccaceae</taxon>
        <taxon>Desulfobacca</taxon>
    </lineage>
</organism>
<keyword evidence="9 11" id="KW-0472">Membrane</keyword>
<comment type="cofactor">
    <cofactor evidence="1">
        <name>Zn(2+)</name>
        <dbReference type="ChEBI" id="CHEBI:29105"/>
    </cofactor>
</comment>